<keyword evidence="1" id="KW-0547">Nucleotide-binding</keyword>
<feature type="domain" description="AAA+ ATPase" evidence="3">
    <location>
        <begin position="134"/>
        <end position="272"/>
    </location>
</feature>
<proteinExistence type="predicted"/>
<evidence type="ECO:0000259" key="3">
    <source>
        <dbReference type="SMART" id="SM00382"/>
    </source>
</evidence>
<dbReference type="Gene3D" id="3.40.50.300">
    <property type="entry name" value="P-loop containing nucleotide triphosphate hydrolases"/>
    <property type="match status" value="1"/>
</dbReference>
<accession>A0A1I0WIS5</accession>
<protein>
    <submittedName>
        <fullName evidence="4">Stage III sporulation protein AA</fullName>
    </submittedName>
</protein>
<evidence type="ECO:0000256" key="1">
    <source>
        <dbReference type="ARBA" id="ARBA00022741"/>
    </source>
</evidence>
<dbReference type="InterPro" id="IPR003593">
    <property type="entry name" value="AAA+_ATPase"/>
</dbReference>
<dbReference type="Proteomes" id="UP000198619">
    <property type="component" value="Unassembled WGS sequence"/>
</dbReference>
<dbReference type="InterPro" id="IPR027417">
    <property type="entry name" value="P-loop_NTPase"/>
</dbReference>
<name>A0A1I0WIS5_9CLOT</name>
<dbReference type="AlphaFoldDB" id="A0A1I0WIS5"/>
<dbReference type="SMART" id="SM00382">
    <property type="entry name" value="AAA"/>
    <property type="match status" value="1"/>
</dbReference>
<dbReference type="GO" id="GO:0005524">
    <property type="term" value="F:ATP binding"/>
    <property type="evidence" value="ECO:0007669"/>
    <property type="project" value="UniProtKB-KW"/>
</dbReference>
<evidence type="ECO:0000256" key="2">
    <source>
        <dbReference type="ARBA" id="ARBA00022840"/>
    </source>
</evidence>
<dbReference type="SUPFAM" id="SSF52540">
    <property type="entry name" value="P-loop containing nucleoside triphosphate hydrolases"/>
    <property type="match status" value="1"/>
</dbReference>
<dbReference type="NCBIfam" id="TIGR02858">
    <property type="entry name" value="spore_III_AA"/>
    <property type="match status" value="1"/>
</dbReference>
<evidence type="ECO:0000313" key="4">
    <source>
        <dbReference type="EMBL" id="SFA87846.1"/>
    </source>
</evidence>
<reference evidence="4 5" key="1">
    <citation type="submission" date="2016-10" db="EMBL/GenBank/DDBJ databases">
        <authorList>
            <person name="de Groot N.N."/>
        </authorList>
    </citation>
    <scope>NUCLEOTIDE SEQUENCE [LARGE SCALE GENOMIC DNA]</scope>
    <source>
        <strain evidence="4 5">DSM 12271</strain>
    </source>
</reference>
<dbReference type="PANTHER" id="PTHR20953">
    <property type="entry name" value="KINASE-RELATED"/>
    <property type="match status" value="1"/>
</dbReference>
<keyword evidence="2" id="KW-0067">ATP-binding</keyword>
<dbReference type="InterPro" id="IPR014217">
    <property type="entry name" value="Spore_III_AA"/>
</dbReference>
<dbReference type="STRING" id="84698.SAMN04488528_100583"/>
<dbReference type="PANTHER" id="PTHR20953:SF3">
    <property type="entry name" value="P-LOOP CONTAINING NUCLEOSIDE TRIPHOSPHATE HYDROLASES SUPERFAMILY PROTEIN"/>
    <property type="match status" value="1"/>
</dbReference>
<keyword evidence="5" id="KW-1185">Reference proteome</keyword>
<gene>
    <name evidence="4" type="ORF">SAMN04488528_100583</name>
</gene>
<dbReference type="Pfam" id="PF19568">
    <property type="entry name" value="Spore_III_AA"/>
    <property type="match status" value="1"/>
</dbReference>
<sequence length="305" mass="34038">MKEIIDVLPNDVNSLIKGRSDVNMLQEIRLRVNRPICMQIGNKEVVTSYITNMEEIKFIVQRISNYSIYAFEEEIRQGYITIKGGHRVGLSGNCVMENESVKTIKNISSINIRVCRQVIGCGKKLVPFILEGNDVLNTIIISPPKCGKTTILRDISRILSNGYLNIPGKKISVVDERSEIAACYMGVPQLDIGIRSDVYDNCIKSEGIIMAIRALSPEVIICDEIGTEKDMYSIIQAINSGVNVITTIHGFGVEDLFKRKVFSNIIDNKVFSRAIVLSNRKGISTIESVYDLSKNKKIWGEGDVS</sequence>
<dbReference type="EMBL" id="FOKI01000005">
    <property type="protein sequence ID" value="SFA87846.1"/>
    <property type="molecule type" value="Genomic_DNA"/>
</dbReference>
<dbReference type="InterPro" id="IPR045735">
    <property type="entry name" value="Spore_III_AA_AAA+_ATPase"/>
</dbReference>
<evidence type="ECO:0000313" key="5">
    <source>
        <dbReference type="Proteomes" id="UP000198619"/>
    </source>
</evidence>
<organism evidence="4 5">
    <name type="scientific">Clostridium frigidicarnis</name>
    <dbReference type="NCBI Taxonomy" id="84698"/>
    <lineage>
        <taxon>Bacteria</taxon>
        <taxon>Bacillati</taxon>
        <taxon>Bacillota</taxon>
        <taxon>Clostridia</taxon>
        <taxon>Eubacteriales</taxon>
        <taxon>Clostridiaceae</taxon>
        <taxon>Clostridium</taxon>
    </lineage>
</organism>